<comment type="similarity">
    <text evidence="2">Belongs to the 'phage' integrase family.</text>
</comment>
<accession>H5Y228</accession>
<dbReference type="InterPro" id="IPR011010">
    <property type="entry name" value="DNA_brk_join_enz"/>
</dbReference>
<dbReference type="eggNOG" id="COG0582">
    <property type="taxonomic scope" value="Bacteria"/>
</dbReference>
<keyword evidence="3" id="KW-0229">DNA integration</keyword>
<dbReference type="Pfam" id="PF14659">
    <property type="entry name" value="Phage_int_SAM_3"/>
    <property type="match status" value="1"/>
</dbReference>
<evidence type="ECO:0000256" key="6">
    <source>
        <dbReference type="PROSITE-ProRule" id="PRU01248"/>
    </source>
</evidence>
<dbReference type="InterPro" id="IPR044068">
    <property type="entry name" value="CB"/>
</dbReference>
<evidence type="ECO:0000313" key="10">
    <source>
        <dbReference type="Proteomes" id="UP000005104"/>
    </source>
</evidence>
<dbReference type="Pfam" id="PF00589">
    <property type="entry name" value="Phage_integrase"/>
    <property type="match status" value="1"/>
</dbReference>
<dbReference type="InterPro" id="IPR004107">
    <property type="entry name" value="Integrase_SAM-like_N"/>
</dbReference>
<dbReference type="SUPFAM" id="SSF56349">
    <property type="entry name" value="DNA breaking-rejoining enzymes"/>
    <property type="match status" value="1"/>
</dbReference>
<reference evidence="9 10" key="1">
    <citation type="submission" date="2011-11" db="EMBL/GenBank/DDBJ databases">
        <title>The Noncontiguous Finished genome of Desulfosporosinus youngiae DSM 17734.</title>
        <authorList>
            <consortium name="US DOE Joint Genome Institute (JGI-PGF)"/>
            <person name="Lucas S."/>
            <person name="Han J."/>
            <person name="Lapidus A."/>
            <person name="Cheng J.-F."/>
            <person name="Goodwin L."/>
            <person name="Pitluck S."/>
            <person name="Peters L."/>
            <person name="Ovchinnikova G."/>
            <person name="Lu M."/>
            <person name="Land M.L."/>
            <person name="Hauser L."/>
            <person name="Pester M."/>
            <person name="Spring S."/>
            <person name="Ollivier B."/>
            <person name="Rattei T."/>
            <person name="Klenk H.-P."/>
            <person name="Wagner M."/>
            <person name="Loy A."/>
            <person name="Woyke T.J."/>
        </authorList>
    </citation>
    <scope>NUCLEOTIDE SEQUENCE [LARGE SCALE GENOMIC DNA]</scope>
    <source>
        <strain evidence="9 10">DSM 17734</strain>
    </source>
</reference>
<evidence type="ECO:0000313" key="9">
    <source>
        <dbReference type="EMBL" id="EHQ88226.1"/>
    </source>
</evidence>
<evidence type="ECO:0000256" key="3">
    <source>
        <dbReference type="ARBA" id="ARBA00022908"/>
    </source>
</evidence>
<dbReference type="AlphaFoldDB" id="H5Y228"/>
<dbReference type="PANTHER" id="PTHR30349">
    <property type="entry name" value="PHAGE INTEGRASE-RELATED"/>
    <property type="match status" value="1"/>
</dbReference>
<gene>
    <name evidence="9" type="ORF">DesyoDRAFT_1055</name>
</gene>
<dbReference type="OrthoDB" id="9785687at2"/>
<dbReference type="Gene3D" id="1.10.150.130">
    <property type="match status" value="1"/>
</dbReference>
<dbReference type="STRING" id="768710.DesyoDRAFT_1055"/>
<sequence length="371" mass="43571">MASIKKRPNGTYQATIYIGRDEDGKQLFKYVTKPTMKECKAAAREIEQQIADGELTYVDNIRISEYIKNWIDMHNNQYSPTVTVLYKGYLKNHFRPFFKQMKFKDLKEIHIKKLQNELLGKISQTSTRRIMSCLRPILYDALKNKSPMREIKLPKEDKVDYSDVPTPEKFRAIHDSVRGTRDEPIILLAGWCGLRREEIFALKPNDLDFKSNIIRIDEAYVINDQGEYQIKTTKSENGLRAVAAPPYLMDLIKVVIRDGFALRKKERKIVEITDKKDKEDKLIFPMRPDSYTSYLAKLVRDKKIPKTRLHFLRHYHATWLYENDVLDHLAAERLGHDIRVLKAIYQHLGVKKKEQINTKIIELQEQEIKSS</sequence>
<dbReference type="HOGENOM" id="CLU_027562_17_1_9"/>
<dbReference type="GO" id="GO:0015074">
    <property type="term" value="P:DNA integration"/>
    <property type="evidence" value="ECO:0007669"/>
    <property type="project" value="UniProtKB-KW"/>
</dbReference>
<dbReference type="Gene3D" id="1.10.443.10">
    <property type="entry name" value="Intergrase catalytic core"/>
    <property type="match status" value="1"/>
</dbReference>
<evidence type="ECO:0000256" key="5">
    <source>
        <dbReference type="ARBA" id="ARBA00023172"/>
    </source>
</evidence>
<evidence type="ECO:0000256" key="1">
    <source>
        <dbReference type="ARBA" id="ARBA00003283"/>
    </source>
</evidence>
<dbReference type="CDD" id="cd01189">
    <property type="entry name" value="INT_ICEBs1_C_like"/>
    <property type="match status" value="1"/>
</dbReference>
<evidence type="ECO:0000256" key="4">
    <source>
        <dbReference type="ARBA" id="ARBA00023125"/>
    </source>
</evidence>
<dbReference type="GO" id="GO:0003677">
    <property type="term" value="F:DNA binding"/>
    <property type="evidence" value="ECO:0007669"/>
    <property type="project" value="UniProtKB-UniRule"/>
</dbReference>
<dbReference type="RefSeq" id="WP_007780325.1">
    <property type="nucleotide sequence ID" value="NZ_CM001441.1"/>
</dbReference>
<dbReference type="PROSITE" id="PS51898">
    <property type="entry name" value="TYR_RECOMBINASE"/>
    <property type="match status" value="1"/>
</dbReference>
<dbReference type="InterPro" id="IPR002104">
    <property type="entry name" value="Integrase_catalytic"/>
</dbReference>
<name>H5Y228_9FIRM</name>
<dbReference type="InterPro" id="IPR010998">
    <property type="entry name" value="Integrase_recombinase_N"/>
</dbReference>
<dbReference type="Proteomes" id="UP000005104">
    <property type="component" value="Chromosome"/>
</dbReference>
<protein>
    <submittedName>
        <fullName evidence="9">Integrase</fullName>
    </submittedName>
</protein>
<dbReference type="InterPro" id="IPR050090">
    <property type="entry name" value="Tyrosine_recombinase_XerCD"/>
</dbReference>
<keyword evidence="5" id="KW-0233">DNA recombination</keyword>
<dbReference type="GO" id="GO:0006310">
    <property type="term" value="P:DNA recombination"/>
    <property type="evidence" value="ECO:0007669"/>
    <property type="project" value="UniProtKB-KW"/>
</dbReference>
<dbReference type="EMBL" id="CM001441">
    <property type="protein sequence ID" value="EHQ88226.1"/>
    <property type="molecule type" value="Genomic_DNA"/>
</dbReference>
<evidence type="ECO:0000259" key="7">
    <source>
        <dbReference type="PROSITE" id="PS51898"/>
    </source>
</evidence>
<proteinExistence type="inferred from homology"/>
<evidence type="ECO:0000259" key="8">
    <source>
        <dbReference type="PROSITE" id="PS51900"/>
    </source>
</evidence>
<keyword evidence="4 6" id="KW-0238">DNA-binding</keyword>
<feature type="domain" description="Tyr recombinase" evidence="7">
    <location>
        <begin position="152"/>
        <end position="358"/>
    </location>
</feature>
<evidence type="ECO:0000256" key="2">
    <source>
        <dbReference type="ARBA" id="ARBA00008857"/>
    </source>
</evidence>
<keyword evidence="10" id="KW-1185">Reference proteome</keyword>
<dbReference type="PROSITE" id="PS51900">
    <property type="entry name" value="CB"/>
    <property type="match status" value="1"/>
</dbReference>
<dbReference type="PANTHER" id="PTHR30349:SF64">
    <property type="entry name" value="PROPHAGE INTEGRASE INTD-RELATED"/>
    <property type="match status" value="1"/>
</dbReference>
<organism evidence="9 10">
    <name type="scientific">Desulfosporosinus youngiae DSM 17734</name>
    <dbReference type="NCBI Taxonomy" id="768710"/>
    <lineage>
        <taxon>Bacteria</taxon>
        <taxon>Bacillati</taxon>
        <taxon>Bacillota</taxon>
        <taxon>Clostridia</taxon>
        <taxon>Eubacteriales</taxon>
        <taxon>Desulfitobacteriaceae</taxon>
        <taxon>Desulfosporosinus</taxon>
    </lineage>
</organism>
<comment type="function">
    <text evidence="1">Site-specific tyrosine recombinase, which acts by catalyzing the cutting and rejoining of the recombining DNA molecules.</text>
</comment>
<feature type="domain" description="Core-binding (CB)" evidence="8">
    <location>
        <begin position="61"/>
        <end position="142"/>
    </location>
</feature>
<dbReference type="InterPro" id="IPR013762">
    <property type="entry name" value="Integrase-like_cat_sf"/>
</dbReference>